<accession>A0ABC9NA52</accession>
<name>A0ABC9NA52_BACUC</name>
<organism evidence="1 2">
    <name type="scientific">Bacteroides uniformis (strain ATCC 8492 / DSM 6597 / CCUG 4942 / CIP 103695 / JCM 5828 / KCTC 5204 / NCTC 13054 / VPI 0061)</name>
    <dbReference type="NCBI Taxonomy" id="411479"/>
    <lineage>
        <taxon>Bacteria</taxon>
        <taxon>Pseudomonadati</taxon>
        <taxon>Bacteroidota</taxon>
        <taxon>Bacteroidia</taxon>
        <taxon>Bacteroidales</taxon>
        <taxon>Bacteroidaceae</taxon>
        <taxon>Bacteroides</taxon>
    </lineage>
</organism>
<reference evidence="1" key="1">
    <citation type="submission" date="2007-06" db="EMBL/GenBank/DDBJ databases">
        <authorList>
            <person name="Fulton L."/>
            <person name="Clifton S."/>
            <person name="Fulton B."/>
            <person name="Xu J."/>
            <person name="Minx P."/>
            <person name="Pepin K.H."/>
            <person name="Johnson M."/>
            <person name="Thiruvilangam P."/>
            <person name="Bhonagiri V."/>
            <person name="Nash W.E."/>
            <person name="Mardis E.R."/>
            <person name="Wilson R.K."/>
        </authorList>
    </citation>
    <scope>NUCLEOTIDE SEQUENCE [LARGE SCALE GENOMIC DNA]</scope>
    <source>
        <strain evidence="1">ATCC 8492</strain>
    </source>
</reference>
<evidence type="ECO:0000313" key="2">
    <source>
        <dbReference type="Proteomes" id="UP000004110"/>
    </source>
</evidence>
<gene>
    <name evidence="1" type="ORF">BACUNI_02865</name>
</gene>
<proteinExistence type="predicted"/>
<dbReference type="Proteomes" id="UP000004110">
    <property type="component" value="Unassembled WGS sequence"/>
</dbReference>
<dbReference type="AlphaFoldDB" id="A0ABC9NA52"/>
<sequence>MDPDLLRLSFSFPYDKNRLSMTIPASVPVVLASHGFFPYIRTDI</sequence>
<keyword evidence="2" id="KW-1185">Reference proteome</keyword>
<dbReference type="EMBL" id="AAYH02000045">
    <property type="protein sequence ID" value="EDO53586.1"/>
    <property type="molecule type" value="Genomic_DNA"/>
</dbReference>
<comment type="caution">
    <text evidence="1">The sequence shown here is derived from an EMBL/GenBank/DDBJ whole genome shotgun (WGS) entry which is preliminary data.</text>
</comment>
<evidence type="ECO:0000313" key="1">
    <source>
        <dbReference type="EMBL" id="EDO53586.1"/>
    </source>
</evidence>
<reference evidence="1" key="2">
    <citation type="submission" date="2013-11" db="EMBL/GenBank/DDBJ databases">
        <title>Draft genome sequence of Bacteroides uniformis (ATCC 8492).</title>
        <authorList>
            <person name="Sudarsanam P."/>
            <person name="Ley R."/>
            <person name="Guruge J."/>
            <person name="Turnbaugh P.J."/>
            <person name="Mahowald M."/>
            <person name="Liep D."/>
            <person name="Gordon J."/>
        </authorList>
    </citation>
    <scope>NUCLEOTIDE SEQUENCE</scope>
    <source>
        <strain evidence="1">ATCC 8492</strain>
    </source>
</reference>
<protein>
    <submittedName>
        <fullName evidence="1">Uncharacterized protein</fullName>
    </submittedName>
</protein>